<proteinExistence type="predicted"/>
<comment type="caution">
    <text evidence="1">The sequence shown here is derived from an EMBL/GenBank/DDBJ whole genome shotgun (WGS) entry which is preliminary data.</text>
</comment>
<name>A0ABV3T595_9GAMM</name>
<gene>
    <name evidence="1" type="ORF">V6X30_03025</name>
</gene>
<dbReference type="EMBL" id="JBAKFF010000001">
    <property type="protein sequence ID" value="MEX0430374.1"/>
    <property type="molecule type" value="Genomic_DNA"/>
</dbReference>
<protein>
    <submittedName>
        <fullName evidence="1">Uncharacterized protein</fullName>
    </submittedName>
</protein>
<keyword evidence="2" id="KW-1185">Reference proteome</keyword>
<dbReference type="Proteomes" id="UP001556637">
    <property type="component" value="Unassembled WGS sequence"/>
</dbReference>
<accession>A0ABV3T595</accession>
<reference evidence="1 2" key="1">
    <citation type="submission" date="2024-02" db="EMBL/GenBank/DDBJ databases">
        <title>New especies of Spiribacter isolated from saline water.</title>
        <authorList>
            <person name="Leon M.J."/>
            <person name="De La Haba R."/>
            <person name="Sanchez-Porro C."/>
            <person name="Ventosa A."/>
        </authorList>
    </citation>
    <scope>NUCLEOTIDE SEQUENCE [LARGE SCALE GENOMIC DNA]</scope>
    <source>
        <strain evidence="2">ag22IC4-189</strain>
    </source>
</reference>
<sequence length="148" mass="17145">MIHARPARAMLSAMGQRELYPQLFRTYVTEFNWAYQDGYPEVPFVQQAWGFTAYLLHLEGHRQQPATFYADAFHRAFPAIDHELEDDLLCRSPEELLRSLYTLRVLERFADFTGIATVRHEGDDILTRPQTTTVQAAPLLGRLISFRS</sequence>
<organism evidence="1 2">
    <name type="scientific">Spiribacter insolitus</name>
    <dbReference type="NCBI Taxonomy" id="3122417"/>
    <lineage>
        <taxon>Bacteria</taxon>
        <taxon>Pseudomonadati</taxon>
        <taxon>Pseudomonadota</taxon>
        <taxon>Gammaproteobacteria</taxon>
        <taxon>Chromatiales</taxon>
        <taxon>Ectothiorhodospiraceae</taxon>
        <taxon>Spiribacter</taxon>
    </lineage>
</organism>
<evidence type="ECO:0000313" key="1">
    <source>
        <dbReference type="EMBL" id="MEX0430374.1"/>
    </source>
</evidence>
<evidence type="ECO:0000313" key="2">
    <source>
        <dbReference type="Proteomes" id="UP001556637"/>
    </source>
</evidence>
<dbReference type="RefSeq" id="WP_367983161.1">
    <property type="nucleotide sequence ID" value="NZ_JBAKFF010000001.1"/>
</dbReference>